<keyword evidence="2" id="KW-1185">Reference proteome</keyword>
<accession>A0A914YCV9</accession>
<feature type="domain" description="Methyltransferase type 11" evidence="1">
    <location>
        <begin position="10"/>
        <end position="57"/>
    </location>
</feature>
<dbReference type="AlphaFoldDB" id="A0A914YCV9"/>
<organism evidence="2 3">
    <name type="scientific">Panagrolaimus superbus</name>
    <dbReference type="NCBI Taxonomy" id="310955"/>
    <lineage>
        <taxon>Eukaryota</taxon>
        <taxon>Metazoa</taxon>
        <taxon>Ecdysozoa</taxon>
        <taxon>Nematoda</taxon>
        <taxon>Chromadorea</taxon>
        <taxon>Rhabditida</taxon>
        <taxon>Tylenchina</taxon>
        <taxon>Panagrolaimomorpha</taxon>
        <taxon>Panagrolaimoidea</taxon>
        <taxon>Panagrolaimidae</taxon>
        <taxon>Panagrolaimus</taxon>
    </lineage>
</organism>
<evidence type="ECO:0000313" key="2">
    <source>
        <dbReference type="Proteomes" id="UP000887577"/>
    </source>
</evidence>
<dbReference type="Proteomes" id="UP000887577">
    <property type="component" value="Unplaced"/>
</dbReference>
<dbReference type="InterPro" id="IPR013216">
    <property type="entry name" value="Methyltransf_11"/>
</dbReference>
<dbReference type="GO" id="GO:0008757">
    <property type="term" value="F:S-adenosylmethionine-dependent methyltransferase activity"/>
    <property type="evidence" value="ECO:0007669"/>
    <property type="project" value="InterPro"/>
</dbReference>
<dbReference type="WBParaSite" id="PSU_v2.g153.t1">
    <property type="protein sequence ID" value="PSU_v2.g153.t1"/>
    <property type="gene ID" value="PSU_v2.g153"/>
</dbReference>
<name>A0A914YCV9_9BILA</name>
<dbReference type="Gene3D" id="3.40.50.150">
    <property type="entry name" value="Vaccinia Virus protein VP39"/>
    <property type="match status" value="1"/>
</dbReference>
<proteinExistence type="predicted"/>
<sequence>MTGSYVNVDIVASGDNLPFTNNSLDYVINSHVIEHFYDPIKAIKEWLRVVKKGGYVLMIIPHKERTFDRIRNRTTLKELIQRHEKPLDPNFVDDHGHHSVWITEDFMELCLHYKWKIHTLEDTDDIGGISFTVVLQKQ</sequence>
<evidence type="ECO:0000259" key="1">
    <source>
        <dbReference type="Pfam" id="PF08241"/>
    </source>
</evidence>
<protein>
    <submittedName>
        <fullName evidence="3">Methyltransferase type 11 domain-containing protein</fullName>
    </submittedName>
</protein>
<dbReference type="Pfam" id="PF08241">
    <property type="entry name" value="Methyltransf_11"/>
    <property type="match status" value="1"/>
</dbReference>
<dbReference type="InterPro" id="IPR029063">
    <property type="entry name" value="SAM-dependent_MTases_sf"/>
</dbReference>
<reference evidence="3" key="1">
    <citation type="submission" date="2022-11" db="UniProtKB">
        <authorList>
            <consortium name="WormBaseParasite"/>
        </authorList>
    </citation>
    <scope>IDENTIFICATION</scope>
</reference>
<evidence type="ECO:0000313" key="3">
    <source>
        <dbReference type="WBParaSite" id="PSU_v2.g153.t1"/>
    </source>
</evidence>
<dbReference type="SUPFAM" id="SSF53335">
    <property type="entry name" value="S-adenosyl-L-methionine-dependent methyltransferases"/>
    <property type="match status" value="1"/>
</dbReference>